<dbReference type="STRING" id="1142394.PSMK_21140"/>
<evidence type="ECO:0000256" key="4">
    <source>
        <dbReference type="ARBA" id="ARBA00022679"/>
    </source>
</evidence>
<dbReference type="InterPro" id="IPR000700">
    <property type="entry name" value="PAS-assoc_C"/>
</dbReference>
<dbReference type="PANTHER" id="PTHR43304:SF1">
    <property type="entry name" value="PAC DOMAIN-CONTAINING PROTEIN"/>
    <property type="match status" value="1"/>
</dbReference>
<dbReference type="SMART" id="SM00387">
    <property type="entry name" value="HATPase_c"/>
    <property type="match status" value="1"/>
</dbReference>
<evidence type="ECO:0000256" key="2">
    <source>
        <dbReference type="ARBA" id="ARBA00012438"/>
    </source>
</evidence>
<dbReference type="EMBL" id="AP012338">
    <property type="protein sequence ID" value="BAM04273.1"/>
    <property type="molecule type" value="Genomic_DNA"/>
</dbReference>
<evidence type="ECO:0000256" key="6">
    <source>
        <dbReference type="SAM" id="MobiDB-lite"/>
    </source>
</evidence>
<accession>I0IG85</accession>
<evidence type="ECO:0000256" key="3">
    <source>
        <dbReference type="ARBA" id="ARBA00022553"/>
    </source>
</evidence>
<evidence type="ECO:0000256" key="5">
    <source>
        <dbReference type="ARBA" id="ARBA00022777"/>
    </source>
</evidence>
<dbReference type="RefSeq" id="WP_014437491.1">
    <property type="nucleotide sequence ID" value="NC_017080.1"/>
</dbReference>
<feature type="domain" description="Histidine kinase" evidence="7">
    <location>
        <begin position="520"/>
        <end position="734"/>
    </location>
</feature>
<dbReference type="InterPro" id="IPR013656">
    <property type="entry name" value="PAS_4"/>
</dbReference>
<dbReference type="InterPro" id="IPR035965">
    <property type="entry name" value="PAS-like_dom_sf"/>
</dbReference>
<dbReference type="InterPro" id="IPR005467">
    <property type="entry name" value="His_kinase_dom"/>
</dbReference>
<dbReference type="Gene3D" id="3.30.565.10">
    <property type="entry name" value="Histidine kinase-like ATPase, C-terminal domain"/>
    <property type="match status" value="1"/>
</dbReference>
<dbReference type="HOGENOM" id="CLU_374633_0_0_0"/>
<comment type="catalytic activity">
    <reaction evidence="1">
        <text>ATP + protein L-histidine = ADP + protein N-phospho-L-histidine.</text>
        <dbReference type="EC" id="2.7.13.3"/>
    </reaction>
</comment>
<feature type="domain" description="PAC" evidence="8">
    <location>
        <begin position="432"/>
        <end position="484"/>
    </location>
</feature>
<dbReference type="KEGG" id="phm:PSMK_21140"/>
<dbReference type="AlphaFoldDB" id="I0IG85"/>
<evidence type="ECO:0000259" key="8">
    <source>
        <dbReference type="PROSITE" id="PS50113"/>
    </source>
</evidence>
<proteinExistence type="predicted"/>
<dbReference type="SMART" id="SM00388">
    <property type="entry name" value="HisKA"/>
    <property type="match status" value="1"/>
</dbReference>
<feature type="domain" description="PAC" evidence="8">
    <location>
        <begin position="265"/>
        <end position="318"/>
    </location>
</feature>
<feature type="region of interest" description="Disordered" evidence="6">
    <location>
        <begin position="224"/>
        <end position="249"/>
    </location>
</feature>
<dbReference type="InterPro" id="IPR003594">
    <property type="entry name" value="HATPase_dom"/>
</dbReference>
<dbReference type="PRINTS" id="PR00344">
    <property type="entry name" value="BCTRLSENSOR"/>
</dbReference>
<evidence type="ECO:0000313" key="10">
    <source>
        <dbReference type="Proteomes" id="UP000007881"/>
    </source>
</evidence>
<dbReference type="GO" id="GO:0000155">
    <property type="term" value="F:phosphorelay sensor kinase activity"/>
    <property type="evidence" value="ECO:0007669"/>
    <property type="project" value="InterPro"/>
</dbReference>
<dbReference type="CDD" id="cd00082">
    <property type="entry name" value="HisKA"/>
    <property type="match status" value="1"/>
</dbReference>
<dbReference type="SUPFAM" id="SSF47384">
    <property type="entry name" value="Homodimeric domain of signal transducing histidine kinase"/>
    <property type="match status" value="1"/>
</dbReference>
<dbReference type="PANTHER" id="PTHR43304">
    <property type="entry name" value="PHYTOCHROME-LIKE PROTEIN CPH1"/>
    <property type="match status" value="1"/>
</dbReference>
<dbReference type="InterPro" id="IPR004358">
    <property type="entry name" value="Sig_transdc_His_kin-like_C"/>
</dbReference>
<dbReference type="EC" id="2.7.13.3" evidence="2"/>
<dbReference type="InterPro" id="IPR001610">
    <property type="entry name" value="PAC"/>
</dbReference>
<gene>
    <name evidence="9" type="ordered locus">PSMK_21140</name>
</gene>
<dbReference type="SUPFAM" id="SSF55874">
    <property type="entry name" value="ATPase domain of HSP90 chaperone/DNA topoisomerase II/histidine kinase"/>
    <property type="match status" value="1"/>
</dbReference>
<keyword evidence="5 9" id="KW-0418">Kinase</keyword>
<keyword evidence="4 9" id="KW-0808">Transferase</keyword>
<dbReference type="InterPro" id="IPR013655">
    <property type="entry name" value="PAS_fold_3"/>
</dbReference>
<dbReference type="Gene3D" id="1.10.287.130">
    <property type="match status" value="1"/>
</dbReference>
<organism evidence="9 10">
    <name type="scientific">Phycisphaera mikurensis (strain NBRC 102666 / KCTC 22515 / FYK2301M01)</name>
    <dbReference type="NCBI Taxonomy" id="1142394"/>
    <lineage>
        <taxon>Bacteria</taxon>
        <taxon>Pseudomonadati</taxon>
        <taxon>Planctomycetota</taxon>
        <taxon>Phycisphaerae</taxon>
        <taxon>Phycisphaerales</taxon>
        <taxon>Phycisphaeraceae</taxon>
        <taxon>Phycisphaera</taxon>
    </lineage>
</organism>
<dbReference type="PROSITE" id="PS50113">
    <property type="entry name" value="PAC"/>
    <property type="match status" value="2"/>
</dbReference>
<dbReference type="PROSITE" id="PS50109">
    <property type="entry name" value="HIS_KIN"/>
    <property type="match status" value="1"/>
</dbReference>
<feature type="region of interest" description="Disordered" evidence="6">
    <location>
        <begin position="35"/>
        <end position="59"/>
    </location>
</feature>
<dbReference type="SMART" id="SM00091">
    <property type="entry name" value="PAS"/>
    <property type="match status" value="3"/>
</dbReference>
<feature type="region of interest" description="Disordered" evidence="6">
    <location>
        <begin position="1"/>
        <end position="23"/>
    </location>
</feature>
<dbReference type="Pfam" id="PF02518">
    <property type="entry name" value="HATPase_c"/>
    <property type="match status" value="1"/>
</dbReference>
<evidence type="ECO:0000256" key="1">
    <source>
        <dbReference type="ARBA" id="ARBA00000085"/>
    </source>
</evidence>
<reference evidence="9 10" key="1">
    <citation type="submission" date="2012-02" db="EMBL/GenBank/DDBJ databases">
        <title>Complete genome sequence of Phycisphaera mikurensis NBRC 102666.</title>
        <authorList>
            <person name="Ankai A."/>
            <person name="Hosoyama A."/>
            <person name="Terui Y."/>
            <person name="Sekine M."/>
            <person name="Fukai R."/>
            <person name="Kato Y."/>
            <person name="Nakamura S."/>
            <person name="Yamada-Narita S."/>
            <person name="Kawakoshi A."/>
            <person name="Fukunaga Y."/>
            <person name="Yamazaki S."/>
            <person name="Fujita N."/>
        </authorList>
    </citation>
    <scope>NUCLEOTIDE SEQUENCE [LARGE SCALE GENOMIC DNA]</scope>
    <source>
        <strain evidence="10">NBRC 102666 / KCTC 22515 / FYK2301M01</strain>
    </source>
</reference>
<dbReference type="OrthoDB" id="231918at2"/>
<protein>
    <recommendedName>
        <fullName evidence="2">histidine kinase</fullName>
        <ecNumber evidence="2">2.7.13.3</ecNumber>
    </recommendedName>
</protein>
<evidence type="ECO:0000259" key="7">
    <source>
        <dbReference type="PROSITE" id="PS50109"/>
    </source>
</evidence>
<keyword evidence="3" id="KW-0597">Phosphoprotein</keyword>
<sequence length="741" mass="81054">MEGQDPGQNDGAATDRLAEAERRVRELERELDEARRRLAAERGAGPEETSVDRPAGGAGGGFSGEDALRFLAALPVVTWVKDAAGVHRYANPKLLERFGFAGRAGDVIGHPDSALGMAPDELKRVRGHDREVMQSNAAFQGVERVTAADGVSRAWLVVKFPFAAGSPEERVAGGFAVEVTAAMSRQEQLELALEAADGGTWTWEADPEGGKGYIDFSERCWAIRGKKPPPEASHPSEVQDEMHPDDLPGFESHLAAVLDNREPRLDRTVRLRHADGHWHWIRTVGEAVRRDADGKPLRMAGLHLDVHAAKTAERELAARARRLEGQLEEEGELRRESESRFMDLARRSPLMLWMSGIDAKTVWLNPELERFFGSGRSGIQGRRTLHRCILRLDRDRRGGDPAAGAGASEASAASRAPAAPAAPDAPSARASFEHEVQLTDATGATRWMLLYCRPRLTRDGRLIGHVGTAVDATDRHETRAALERSKLELEHQVAERTAELEDRLEELAGRNRELDQFAHVASHDLRSPLRTIIGFVGLLGPAVAHDEEARQHLERIQRAGGRMADLLDSLLAFASVGRGVLRTSAVDLDAVLVEVLEDLAAEITRLGADVRVEPLPQVIGDETMLRQAFQNLVHNAIKYAGDAPPTVRVRPEPGAPAGSVRIVVADRGVGFPPEAAERLFEPFSRFHPQSSPGSGVGLSIVRRVLSRHGSRVWAERDEGDEMPTRFLVELPAARRRGGSSR</sequence>
<dbReference type="Pfam" id="PF08448">
    <property type="entry name" value="PAS_4"/>
    <property type="match status" value="2"/>
</dbReference>
<dbReference type="Proteomes" id="UP000007881">
    <property type="component" value="Chromosome"/>
</dbReference>
<feature type="compositionally biased region" description="Low complexity" evidence="6">
    <location>
        <begin position="400"/>
        <end position="430"/>
    </location>
</feature>
<name>I0IG85_PHYMF</name>
<dbReference type="Gene3D" id="3.30.450.20">
    <property type="entry name" value="PAS domain"/>
    <property type="match status" value="3"/>
</dbReference>
<dbReference type="InterPro" id="IPR036890">
    <property type="entry name" value="HATPase_C_sf"/>
</dbReference>
<dbReference type="Pfam" id="PF08447">
    <property type="entry name" value="PAS_3"/>
    <property type="match status" value="1"/>
</dbReference>
<dbReference type="SMART" id="SM00086">
    <property type="entry name" value="PAC"/>
    <property type="match status" value="2"/>
</dbReference>
<feature type="region of interest" description="Disordered" evidence="6">
    <location>
        <begin position="396"/>
        <end position="431"/>
    </location>
</feature>
<dbReference type="InterPro" id="IPR036097">
    <property type="entry name" value="HisK_dim/P_sf"/>
</dbReference>
<dbReference type="SUPFAM" id="SSF55785">
    <property type="entry name" value="PYP-like sensor domain (PAS domain)"/>
    <property type="match status" value="3"/>
</dbReference>
<evidence type="ECO:0000313" key="9">
    <source>
        <dbReference type="EMBL" id="BAM04273.1"/>
    </source>
</evidence>
<dbReference type="InterPro" id="IPR003661">
    <property type="entry name" value="HisK_dim/P_dom"/>
</dbReference>
<keyword evidence="10" id="KW-1185">Reference proteome</keyword>
<dbReference type="InterPro" id="IPR052162">
    <property type="entry name" value="Sensor_kinase/Photoreceptor"/>
</dbReference>
<dbReference type="InterPro" id="IPR000014">
    <property type="entry name" value="PAS"/>
</dbReference>
<dbReference type="Pfam" id="PF00512">
    <property type="entry name" value="HisKA"/>
    <property type="match status" value="1"/>
</dbReference>
<dbReference type="eggNOG" id="COG4251">
    <property type="taxonomic scope" value="Bacteria"/>
</dbReference>